<protein>
    <submittedName>
        <fullName evidence="2">E3 ubiquitin-protein ligase SHPRH-like</fullName>
    </submittedName>
</protein>
<reference evidence="2 3" key="1">
    <citation type="journal article" date="2018" name="Front. Plant Sci.">
        <title>Red Clover (Trifolium pratense) and Zigzag Clover (T. medium) - A Picture of Genomic Similarities and Differences.</title>
        <authorList>
            <person name="Dluhosova J."/>
            <person name="Istvanek J."/>
            <person name="Nedelnik J."/>
            <person name="Repkova J."/>
        </authorList>
    </citation>
    <scope>NUCLEOTIDE SEQUENCE [LARGE SCALE GENOMIC DNA]</scope>
    <source>
        <strain evidence="3">cv. 10/8</strain>
        <tissue evidence="2">Leaf</tissue>
    </source>
</reference>
<dbReference type="SUPFAM" id="SSF52540">
    <property type="entry name" value="P-loop containing nucleoside triphosphate hydrolases"/>
    <property type="match status" value="1"/>
</dbReference>
<feature type="non-terminal residue" evidence="2">
    <location>
        <position position="64"/>
    </location>
</feature>
<proteinExistence type="predicted"/>
<evidence type="ECO:0000313" key="3">
    <source>
        <dbReference type="Proteomes" id="UP000265520"/>
    </source>
</evidence>
<accession>A0A392QXJ7</accession>
<organism evidence="2 3">
    <name type="scientific">Trifolium medium</name>
    <dbReference type="NCBI Taxonomy" id="97028"/>
    <lineage>
        <taxon>Eukaryota</taxon>
        <taxon>Viridiplantae</taxon>
        <taxon>Streptophyta</taxon>
        <taxon>Embryophyta</taxon>
        <taxon>Tracheophyta</taxon>
        <taxon>Spermatophyta</taxon>
        <taxon>Magnoliopsida</taxon>
        <taxon>eudicotyledons</taxon>
        <taxon>Gunneridae</taxon>
        <taxon>Pentapetalae</taxon>
        <taxon>rosids</taxon>
        <taxon>fabids</taxon>
        <taxon>Fabales</taxon>
        <taxon>Fabaceae</taxon>
        <taxon>Papilionoideae</taxon>
        <taxon>50 kb inversion clade</taxon>
        <taxon>NPAAA clade</taxon>
        <taxon>Hologalegina</taxon>
        <taxon>IRL clade</taxon>
        <taxon>Trifolieae</taxon>
        <taxon>Trifolium</taxon>
    </lineage>
</organism>
<dbReference type="EMBL" id="LXQA010166790">
    <property type="protein sequence ID" value="MCI28602.1"/>
    <property type="molecule type" value="Genomic_DNA"/>
</dbReference>
<evidence type="ECO:0000313" key="2">
    <source>
        <dbReference type="EMBL" id="MCI28602.1"/>
    </source>
</evidence>
<sequence length="64" mass="7601">MVESTVATAATEMALRLHCKHRWCVSGTPIQRKLDDLYGLLRFIKTSPFNIYRWWSEVIRDPYE</sequence>
<keyword evidence="3" id="KW-1185">Reference proteome</keyword>
<dbReference type="Pfam" id="PF00176">
    <property type="entry name" value="SNF2-rel_dom"/>
    <property type="match status" value="1"/>
</dbReference>
<dbReference type="InterPro" id="IPR038718">
    <property type="entry name" value="SNF2-like_sf"/>
</dbReference>
<dbReference type="PANTHER" id="PTHR45865">
    <property type="entry name" value="E3 UBIQUITIN-PROTEIN LIGASE SHPRH FAMILY MEMBER"/>
    <property type="match status" value="1"/>
</dbReference>
<dbReference type="InterPro" id="IPR000330">
    <property type="entry name" value="SNF2_N"/>
</dbReference>
<dbReference type="Proteomes" id="UP000265520">
    <property type="component" value="Unassembled WGS sequence"/>
</dbReference>
<dbReference type="AlphaFoldDB" id="A0A392QXJ7"/>
<dbReference type="Gene3D" id="3.40.50.10810">
    <property type="entry name" value="Tandem AAA-ATPase domain"/>
    <property type="match status" value="1"/>
</dbReference>
<dbReference type="PANTHER" id="PTHR45865:SF1">
    <property type="entry name" value="E3 UBIQUITIN-PROTEIN LIGASE SHPRH"/>
    <property type="match status" value="1"/>
</dbReference>
<dbReference type="InterPro" id="IPR052583">
    <property type="entry name" value="ATP-helicase/E3_Ub-Ligase"/>
</dbReference>
<name>A0A392QXJ7_9FABA</name>
<comment type="caution">
    <text evidence="2">The sequence shown here is derived from an EMBL/GenBank/DDBJ whole genome shotgun (WGS) entry which is preliminary data.</text>
</comment>
<dbReference type="GO" id="GO:0005524">
    <property type="term" value="F:ATP binding"/>
    <property type="evidence" value="ECO:0007669"/>
    <property type="project" value="InterPro"/>
</dbReference>
<dbReference type="InterPro" id="IPR027417">
    <property type="entry name" value="P-loop_NTPase"/>
</dbReference>
<feature type="domain" description="SNF2 N-terminal" evidence="1">
    <location>
        <begin position="8"/>
        <end position="63"/>
    </location>
</feature>
<evidence type="ECO:0000259" key="1">
    <source>
        <dbReference type="Pfam" id="PF00176"/>
    </source>
</evidence>